<reference evidence="4" key="1">
    <citation type="submission" date="2022-01" db="EMBL/GenBank/DDBJ databases">
        <authorList>
            <person name="King R."/>
        </authorList>
    </citation>
    <scope>NUCLEOTIDE SEQUENCE</scope>
</reference>
<dbReference type="SMART" id="SM00320">
    <property type="entry name" value="WD40"/>
    <property type="match status" value="5"/>
</dbReference>
<dbReference type="InterPro" id="IPR015943">
    <property type="entry name" value="WD40/YVTN_repeat-like_dom_sf"/>
</dbReference>
<evidence type="ECO:0000313" key="4">
    <source>
        <dbReference type="EMBL" id="CAH1164739.1"/>
    </source>
</evidence>
<dbReference type="AlphaFoldDB" id="A0A9P0GVY1"/>
<dbReference type="EMBL" id="OU896710">
    <property type="protein sequence ID" value="CAH1164739.1"/>
    <property type="molecule type" value="Genomic_DNA"/>
</dbReference>
<dbReference type="GO" id="GO:0006261">
    <property type="term" value="P:DNA-templated DNA replication"/>
    <property type="evidence" value="ECO:0007669"/>
    <property type="project" value="TreeGrafter"/>
</dbReference>
<dbReference type="Gene3D" id="2.130.10.10">
    <property type="entry name" value="YVTN repeat-like/Quinoprotein amine dehydrogenase"/>
    <property type="match status" value="2"/>
</dbReference>
<dbReference type="InterPro" id="IPR001680">
    <property type="entry name" value="WD40_rpt"/>
</dbReference>
<sequence>MDSNEYLITSSQSSQQCSACLWDYNTLNAQKFYRNGGTVSSKCLEFLGQDYLLTSEAGKPLLHVWPLNNQNVAKNIRLILPEPANCLAVCPHNIYLAVGINCKIYLWHLSSGKLITLQQKNYQPVTCIKFSSDGDFLLVAGQDGILIAYNLSDLTATSNNFLSQFDIGQVEPVYVKNDHSMPIRDIHVGHFGRKSRFATVSSDQTCRIYSLLTGRSLLTLVFDDLLTSVVFDSPCWQLFVGTEKGSIRQFNLKNPPKTISHHVDEKSELTFIGHKKRIVCLALNNSNNVLVSGSEDHFVITWELKSRQILKKIEHKAPITNVKFVLAYKNFSVENFKPKIILKSLERSRDTNTDFVISQIQTEDIELSDEETSLSNEKIRSDLMRDNQKLRIVNRQLYNAAIMISKKNSSSNIED</sequence>
<dbReference type="InterPro" id="IPR045227">
    <property type="entry name" value="WDR18/Ipi3/RID3"/>
</dbReference>
<evidence type="ECO:0000256" key="2">
    <source>
        <dbReference type="ARBA" id="ARBA00022737"/>
    </source>
</evidence>
<name>A0A9P0GVY1_PHACE</name>
<dbReference type="PROSITE" id="PS00678">
    <property type="entry name" value="WD_REPEATS_1"/>
    <property type="match status" value="1"/>
</dbReference>
<dbReference type="Pfam" id="PF00400">
    <property type="entry name" value="WD40"/>
    <property type="match status" value="2"/>
</dbReference>
<dbReference type="GO" id="GO:0006364">
    <property type="term" value="P:rRNA processing"/>
    <property type="evidence" value="ECO:0007669"/>
    <property type="project" value="TreeGrafter"/>
</dbReference>
<dbReference type="Proteomes" id="UP001153737">
    <property type="component" value="Chromosome 4"/>
</dbReference>
<organism evidence="4 5">
    <name type="scientific">Phaedon cochleariae</name>
    <name type="common">Mustard beetle</name>
    <dbReference type="NCBI Taxonomy" id="80249"/>
    <lineage>
        <taxon>Eukaryota</taxon>
        <taxon>Metazoa</taxon>
        <taxon>Ecdysozoa</taxon>
        <taxon>Arthropoda</taxon>
        <taxon>Hexapoda</taxon>
        <taxon>Insecta</taxon>
        <taxon>Pterygota</taxon>
        <taxon>Neoptera</taxon>
        <taxon>Endopterygota</taxon>
        <taxon>Coleoptera</taxon>
        <taxon>Polyphaga</taxon>
        <taxon>Cucujiformia</taxon>
        <taxon>Chrysomeloidea</taxon>
        <taxon>Chrysomelidae</taxon>
        <taxon>Chrysomelinae</taxon>
        <taxon>Chrysomelini</taxon>
        <taxon>Phaedon</taxon>
    </lineage>
</organism>
<reference evidence="4" key="2">
    <citation type="submission" date="2022-10" db="EMBL/GenBank/DDBJ databases">
        <authorList>
            <consortium name="ENA_rothamsted_submissions"/>
            <consortium name="culmorum"/>
            <person name="King R."/>
        </authorList>
    </citation>
    <scope>NUCLEOTIDE SEQUENCE</scope>
</reference>
<keyword evidence="2" id="KW-0677">Repeat</keyword>
<proteinExistence type="predicted"/>
<gene>
    <name evidence="4" type="ORF">PHAECO_LOCUS7879</name>
</gene>
<protein>
    <submittedName>
        <fullName evidence="4">Uncharacterized protein</fullName>
    </submittedName>
</protein>
<dbReference type="GO" id="GO:0005656">
    <property type="term" value="C:nuclear pre-replicative complex"/>
    <property type="evidence" value="ECO:0007669"/>
    <property type="project" value="TreeGrafter"/>
</dbReference>
<evidence type="ECO:0000313" key="5">
    <source>
        <dbReference type="Proteomes" id="UP001153737"/>
    </source>
</evidence>
<dbReference type="InterPro" id="IPR019775">
    <property type="entry name" value="WD40_repeat_CS"/>
</dbReference>
<keyword evidence="1 3" id="KW-0853">WD repeat</keyword>
<dbReference type="PROSITE" id="PS50082">
    <property type="entry name" value="WD_REPEATS_2"/>
    <property type="match status" value="1"/>
</dbReference>
<evidence type="ECO:0000256" key="1">
    <source>
        <dbReference type="ARBA" id="ARBA00022574"/>
    </source>
</evidence>
<accession>A0A9P0GVY1</accession>
<dbReference type="PANTHER" id="PTHR18763">
    <property type="entry name" value="WD-REPEAT PROTEIN 18"/>
    <property type="match status" value="1"/>
</dbReference>
<evidence type="ECO:0000256" key="3">
    <source>
        <dbReference type="PROSITE-ProRule" id="PRU00221"/>
    </source>
</evidence>
<dbReference type="PROSITE" id="PS50294">
    <property type="entry name" value="WD_REPEATS_REGION"/>
    <property type="match status" value="1"/>
</dbReference>
<dbReference type="SUPFAM" id="SSF50978">
    <property type="entry name" value="WD40 repeat-like"/>
    <property type="match status" value="1"/>
</dbReference>
<dbReference type="OrthoDB" id="756370at2759"/>
<dbReference type="PANTHER" id="PTHR18763:SF0">
    <property type="entry name" value="WD REPEAT-CONTAINING PROTEIN 18"/>
    <property type="match status" value="1"/>
</dbReference>
<dbReference type="InterPro" id="IPR036322">
    <property type="entry name" value="WD40_repeat_dom_sf"/>
</dbReference>
<keyword evidence="5" id="KW-1185">Reference proteome</keyword>
<dbReference type="GO" id="GO:0120330">
    <property type="term" value="C:rixosome complex"/>
    <property type="evidence" value="ECO:0007669"/>
    <property type="project" value="TreeGrafter"/>
</dbReference>
<feature type="repeat" description="WD" evidence="3">
    <location>
        <begin position="271"/>
        <end position="312"/>
    </location>
</feature>